<dbReference type="GO" id="GO:0003676">
    <property type="term" value="F:nucleic acid binding"/>
    <property type="evidence" value="ECO:0007669"/>
    <property type="project" value="InterPro"/>
</dbReference>
<keyword evidence="2" id="KW-0540">Nuclease</keyword>
<feature type="chain" id="PRO_5040113167" evidence="8">
    <location>
        <begin position="22"/>
        <end position="315"/>
    </location>
</feature>
<dbReference type="Gene3D" id="1.10.575.10">
    <property type="entry name" value="P1 Nuclease"/>
    <property type="match status" value="1"/>
</dbReference>
<protein>
    <submittedName>
        <fullName evidence="9">Nuclease Le1</fullName>
    </submittedName>
</protein>
<evidence type="ECO:0000256" key="2">
    <source>
        <dbReference type="ARBA" id="ARBA00022722"/>
    </source>
</evidence>
<proteinExistence type="inferred from homology"/>
<dbReference type="GO" id="GO:0046872">
    <property type="term" value="F:metal ion binding"/>
    <property type="evidence" value="ECO:0007669"/>
    <property type="project" value="UniProtKB-KW"/>
</dbReference>
<accession>A0A9P3GEP6</accession>
<dbReference type="SUPFAM" id="SSF48537">
    <property type="entry name" value="Phospholipase C/P1 nuclease"/>
    <property type="match status" value="1"/>
</dbReference>
<evidence type="ECO:0000256" key="6">
    <source>
        <dbReference type="ARBA" id="ARBA00023157"/>
    </source>
</evidence>
<feature type="signal peptide" evidence="8">
    <location>
        <begin position="1"/>
        <end position="21"/>
    </location>
</feature>
<evidence type="ECO:0000256" key="5">
    <source>
        <dbReference type="ARBA" id="ARBA00022801"/>
    </source>
</evidence>
<evidence type="ECO:0000256" key="7">
    <source>
        <dbReference type="ARBA" id="ARBA00023180"/>
    </source>
</evidence>
<dbReference type="Pfam" id="PF02265">
    <property type="entry name" value="S1-P1_nuclease"/>
    <property type="match status" value="1"/>
</dbReference>
<keyword evidence="10" id="KW-1185">Reference proteome</keyword>
<reference evidence="9 10" key="1">
    <citation type="submission" date="2021-08" db="EMBL/GenBank/DDBJ databases">
        <title>Draft Genome Sequence of Phanerochaete sordida strain YK-624.</title>
        <authorList>
            <person name="Mori T."/>
            <person name="Dohra H."/>
            <person name="Suzuki T."/>
            <person name="Kawagishi H."/>
            <person name="Hirai H."/>
        </authorList>
    </citation>
    <scope>NUCLEOTIDE SEQUENCE [LARGE SCALE GENOMIC DNA]</scope>
    <source>
        <strain evidence="9 10">YK-624</strain>
    </source>
</reference>
<dbReference type="AlphaFoldDB" id="A0A9P3GEP6"/>
<dbReference type="Proteomes" id="UP000703269">
    <property type="component" value="Unassembled WGS sequence"/>
</dbReference>
<keyword evidence="5" id="KW-0378">Hydrolase</keyword>
<keyword evidence="3" id="KW-0479">Metal-binding</keyword>
<comment type="caution">
    <text evidence="9">The sequence shown here is derived from an EMBL/GenBank/DDBJ whole genome shotgun (WGS) entry which is preliminary data.</text>
</comment>
<name>A0A9P3GEP6_9APHY</name>
<dbReference type="OrthoDB" id="441446at2759"/>
<keyword evidence="6" id="KW-1015">Disulfide bond</keyword>
<keyword evidence="7" id="KW-0325">Glycoprotein</keyword>
<evidence type="ECO:0000256" key="3">
    <source>
        <dbReference type="ARBA" id="ARBA00022723"/>
    </source>
</evidence>
<dbReference type="GO" id="GO:0016788">
    <property type="term" value="F:hydrolase activity, acting on ester bonds"/>
    <property type="evidence" value="ECO:0007669"/>
    <property type="project" value="InterPro"/>
</dbReference>
<sequence length="315" mass="35496">MKHAYVLATLAALNALPAAIAWGVSGHHAVGLVAEQFLSKNAQAFVSDILGESYHSSLALASTWADSVRDQPEYKWSAELHYMNTKDSPRTNSCTVELERDCPGGRCIVAAMGNYTWHLLQAAQPRAQAEEALKFLIHFLGDVGQPLHTEALALGGYQLPVICEGQVTNLHWVWDEAILDSRIVRQFHGSVRHFASWLVRDMKHGAMSRTVASWYKTPWSLQSYKEQIISDSEAQAPFYNAVYDEDTYLEWTREANAHACTTVFDYRMREELCEGRYANMAFQVIIGQIAKQGYRLAQTLNDIVDAVEPELRPRF</sequence>
<dbReference type="CDD" id="cd11010">
    <property type="entry name" value="S1-P1_nuclease"/>
    <property type="match status" value="1"/>
</dbReference>
<evidence type="ECO:0000313" key="10">
    <source>
        <dbReference type="Proteomes" id="UP000703269"/>
    </source>
</evidence>
<evidence type="ECO:0000256" key="8">
    <source>
        <dbReference type="SAM" id="SignalP"/>
    </source>
</evidence>
<dbReference type="InterPro" id="IPR008947">
    <property type="entry name" value="PLipase_C/P1_nuclease_dom_sf"/>
</dbReference>
<evidence type="ECO:0000256" key="4">
    <source>
        <dbReference type="ARBA" id="ARBA00022759"/>
    </source>
</evidence>
<dbReference type="EMBL" id="BPQB01000032">
    <property type="protein sequence ID" value="GJE93422.1"/>
    <property type="molecule type" value="Genomic_DNA"/>
</dbReference>
<organism evidence="9 10">
    <name type="scientific">Phanerochaete sordida</name>
    <dbReference type="NCBI Taxonomy" id="48140"/>
    <lineage>
        <taxon>Eukaryota</taxon>
        <taxon>Fungi</taxon>
        <taxon>Dikarya</taxon>
        <taxon>Basidiomycota</taxon>
        <taxon>Agaricomycotina</taxon>
        <taxon>Agaricomycetes</taxon>
        <taxon>Polyporales</taxon>
        <taxon>Phanerochaetaceae</taxon>
        <taxon>Phanerochaete</taxon>
    </lineage>
</organism>
<evidence type="ECO:0000256" key="1">
    <source>
        <dbReference type="ARBA" id="ARBA00009547"/>
    </source>
</evidence>
<keyword evidence="8" id="KW-0732">Signal</keyword>
<dbReference type="PANTHER" id="PTHR33146">
    <property type="entry name" value="ENDONUCLEASE 4"/>
    <property type="match status" value="1"/>
</dbReference>
<evidence type="ECO:0000313" key="9">
    <source>
        <dbReference type="EMBL" id="GJE93422.1"/>
    </source>
</evidence>
<dbReference type="PANTHER" id="PTHR33146:SF26">
    <property type="entry name" value="ENDONUCLEASE 4"/>
    <property type="match status" value="1"/>
</dbReference>
<dbReference type="InterPro" id="IPR003154">
    <property type="entry name" value="S1/P1nuclease"/>
</dbReference>
<dbReference type="GO" id="GO:0004519">
    <property type="term" value="F:endonuclease activity"/>
    <property type="evidence" value="ECO:0007669"/>
    <property type="project" value="UniProtKB-KW"/>
</dbReference>
<dbReference type="GO" id="GO:0006308">
    <property type="term" value="P:DNA catabolic process"/>
    <property type="evidence" value="ECO:0007669"/>
    <property type="project" value="InterPro"/>
</dbReference>
<gene>
    <name evidence="9" type="ORF">PsYK624_095810</name>
</gene>
<keyword evidence="4" id="KW-0255">Endonuclease</keyword>
<comment type="similarity">
    <text evidence="1">Belongs to the nuclease type I family.</text>
</comment>